<sequence length="77" mass="8387">LALLQSTDFLAADMGYQQLVLQTVSGHPQHPEHAGDAAAGQKVAQGIFPLAFRRVYCTNPCAGFSPRPFQLLRMPPH</sequence>
<keyword evidence="2" id="KW-1185">Reference proteome</keyword>
<reference evidence="1" key="1">
    <citation type="submission" date="2025-08" db="UniProtKB">
        <authorList>
            <consortium name="Ensembl"/>
        </authorList>
    </citation>
    <scope>IDENTIFICATION</scope>
</reference>
<dbReference type="Proteomes" id="UP000694410">
    <property type="component" value="Unplaced"/>
</dbReference>
<organism evidence="1 2">
    <name type="scientific">Cyanistes caeruleus</name>
    <name type="common">Eurasian blue tit</name>
    <name type="synonym">Parus caeruleus</name>
    <dbReference type="NCBI Taxonomy" id="156563"/>
    <lineage>
        <taxon>Eukaryota</taxon>
        <taxon>Metazoa</taxon>
        <taxon>Chordata</taxon>
        <taxon>Craniata</taxon>
        <taxon>Vertebrata</taxon>
        <taxon>Euteleostomi</taxon>
        <taxon>Archelosauria</taxon>
        <taxon>Archosauria</taxon>
        <taxon>Dinosauria</taxon>
        <taxon>Saurischia</taxon>
        <taxon>Theropoda</taxon>
        <taxon>Coelurosauria</taxon>
        <taxon>Aves</taxon>
        <taxon>Neognathae</taxon>
        <taxon>Neoaves</taxon>
        <taxon>Telluraves</taxon>
        <taxon>Australaves</taxon>
        <taxon>Passeriformes</taxon>
        <taxon>Paridae</taxon>
        <taxon>Cyanistes</taxon>
    </lineage>
</organism>
<evidence type="ECO:0000313" key="2">
    <source>
        <dbReference type="Proteomes" id="UP000694410"/>
    </source>
</evidence>
<dbReference type="Ensembl" id="ENSCCET00000037769.1">
    <property type="protein sequence ID" value="ENSCCEP00000025305.1"/>
    <property type="gene ID" value="ENSCCEG00000022342.1"/>
</dbReference>
<evidence type="ECO:0000313" key="1">
    <source>
        <dbReference type="Ensembl" id="ENSCCEP00000025305.1"/>
    </source>
</evidence>
<reference evidence="1" key="2">
    <citation type="submission" date="2025-09" db="UniProtKB">
        <authorList>
            <consortium name="Ensembl"/>
        </authorList>
    </citation>
    <scope>IDENTIFICATION</scope>
</reference>
<name>A0A8C0VRH9_CYACU</name>
<accession>A0A8C0VRH9</accession>
<proteinExistence type="predicted"/>
<protein>
    <submittedName>
        <fullName evidence="1">Uncharacterized protein</fullName>
    </submittedName>
</protein>
<dbReference type="AlphaFoldDB" id="A0A8C0VRH9"/>